<dbReference type="Gene3D" id="3.40.50.720">
    <property type="entry name" value="NAD(P)-binding Rossmann-like Domain"/>
    <property type="match status" value="1"/>
</dbReference>
<sequence length="34" mass="3500">MNATRIAVIGAGAWGIALAVQAARAGARVHLWAR</sequence>
<reference evidence="2 3" key="1">
    <citation type="submission" date="2020-06" db="EMBL/GenBank/DDBJ databases">
        <title>Description of novel acetic acid bacteria.</title>
        <authorList>
            <person name="Sombolestani A."/>
        </authorList>
    </citation>
    <scope>NUCLEOTIDE SEQUENCE [LARGE SCALE GENOMIC DNA]</scope>
    <source>
        <strain evidence="2 3">LMG 31431</strain>
    </source>
</reference>
<dbReference type="GO" id="GO:0046168">
    <property type="term" value="P:glycerol-3-phosphate catabolic process"/>
    <property type="evidence" value="ECO:0007669"/>
    <property type="project" value="InterPro"/>
</dbReference>
<dbReference type="Proteomes" id="UP000534870">
    <property type="component" value="Unassembled WGS sequence"/>
</dbReference>
<evidence type="ECO:0000313" key="2">
    <source>
        <dbReference type="EMBL" id="NVN13580.1"/>
    </source>
</evidence>
<dbReference type="AlphaFoldDB" id="A0A7Y7J0G1"/>
<evidence type="ECO:0000259" key="1">
    <source>
        <dbReference type="Pfam" id="PF01210"/>
    </source>
</evidence>
<organism evidence="2 3">
    <name type="scientific">Nguyenibacter vanlangensis</name>
    <dbReference type="NCBI Taxonomy" id="1216886"/>
    <lineage>
        <taxon>Bacteria</taxon>
        <taxon>Pseudomonadati</taxon>
        <taxon>Pseudomonadota</taxon>
        <taxon>Alphaproteobacteria</taxon>
        <taxon>Acetobacterales</taxon>
        <taxon>Acetobacteraceae</taxon>
        <taxon>Nguyenibacter</taxon>
    </lineage>
</organism>
<dbReference type="GO" id="GO:0016616">
    <property type="term" value="F:oxidoreductase activity, acting on the CH-OH group of donors, NAD or NADP as acceptor"/>
    <property type="evidence" value="ECO:0007669"/>
    <property type="project" value="InterPro"/>
</dbReference>
<comment type="caution">
    <text evidence="2">The sequence shown here is derived from an EMBL/GenBank/DDBJ whole genome shotgun (WGS) entry which is preliminary data.</text>
</comment>
<dbReference type="InterPro" id="IPR036291">
    <property type="entry name" value="NAD(P)-bd_dom_sf"/>
</dbReference>
<proteinExistence type="predicted"/>
<dbReference type="Pfam" id="PF01210">
    <property type="entry name" value="NAD_Gly3P_dh_N"/>
    <property type="match status" value="1"/>
</dbReference>
<accession>A0A7Y7J0G1</accession>
<dbReference type="GO" id="GO:0051287">
    <property type="term" value="F:NAD binding"/>
    <property type="evidence" value="ECO:0007669"/>
    <property type="project" value="InterPro"/>
</dbReference>
<feature type="non-terminal residue" evidence="2">
    <location>
        <position position="34"/>
    </location>
</feature>
<dbReference type="EMBL" id="JABXXP010001028">
    <property type="protein sequence ID" value="NVN13580.1"/>
    <property type="molecule type" value="Genomic_DNA"/>
</dbReference>
<evidence type="ECO:0000313" key="3">
    <source>
        <dbReference type="Proteomes" id="UP000534870"/>
    </source>
</evidence>
<dbReference type="SUPFAM" id="SSF51735">
    <property type="entry name" value="NAD(P)-binding Rossmann-fold domains"/>
    <property type="match status" value="1"/>
</dbReference>
<feature type="domain" description="Glycerol-3-phosphate dehydrogenase NAD-dependent N-terminal" evidence="1">
    <location>
        <begin position="6"/>
        <end position="34"/>
    </location>
</feature>
<gene>
    <name evidence="2" type="ORF">HUK84_20985</name>
</gene>
<name>A0A7Y7J0G1_9PROT</name>
<protein>
    <submittedName>
        <fullName evidence="2">Glycerol-3-phosphate dehydrogenase</fullName>
    </submittedName>
</protein>
<dbReference type="InterPro" id="IPR011128">
    <property type="entry name" value="G3P_DH_NAD-dep_N"/>
</dbReference>